<name>A0ABZ1RU88_9ACTN</name>
<evidence type="ECO:0000313" key="1">
    <source>
        <dbReference type="EMBL" id="WUO50350.1"/>
    </source>
</evidence>
<dbReference type="EMBL" id="CP108057">
    <property type="protein sequence ID" value="WUO50350.1"/>
    <property type="molecule type" value="Genomic_DNA"/>
</dbReference>
<keyword evidence="2" id="KW-1185">Reference proteome</keyword>
<accession>A0ABZ1RU88</accession>
<organism evidence="1 2">
    <name type="scientific">Streptomyces goshikiensis</name>
    <dbReference type="NCBI Taxonomy" id="1942"/>
    <lineage>
        <taxon>Bacteria</taxon>
        <taxon>Bacillati</taxon>
        <taxon>Actinomycetota</taxon>
        <taxon>Actinomycetes</taxon>
        <taxon>Kitasatosporales</taxon>
        <taxon>Streptomycetaceae</taxon>
        <taxon>Streptomyces</taxon>
    </lineage>
</organism>
<dbReference type="RefSeq" id="WP_328777186.1">
    <property type="nucleotide sequence ID" value="NZ_CP108057.1"/>
</dbReference>
<proteinExistence type="predicted"/>
<sequence length="63" mass="6758">MPDLDARRDRAARALGLDPAGLTRLVDLLRGLMAATCLVLGYEGETLDPLFDGSGEEGRQTRA</sequence>
<evidence type="ECO:0000313" key="2">
    <source>
        <dbReference type="Proteomes" id="UP001432075"/>
    </source>
</evidence>
<gene>
    <name evidence="1" type="ORF">OHU17_33420</name>
</gene>
<dbReference type="Proteomes" id="UP001432075">
    <property type="component" value="Chromosome"/>
</dbReference>
<reference evidence="1" key="1">
    <citation type="submission" date="2022-10" db="EMBL/GenBank/DDBJ databases">
        <title>The complete genomes of actinobacterial strains from the NBC collection.</title>
        <authorList>
            <person name="Joergensen T.S."/>
            <person name="Alvarez Arevalo M."/>
            <person name="Sterndorff E.B."/>
            <person name="Faurdal D."/>
            <person name="Vuksanovic O."/>
            <person name="Mourched A.-S."/>
            <person name="Charusanti P."/>
            <person name="Shaw S."/>
            <person name="Blin K."/>
            <person name="Weber T."/>
        </authorList>
    </citation>
    <scope>NUCLEOTIDE SEQUENCE</scope>
    <source>
        <strain evidence="1">NBC_00283</strain>
    </source>
</reference>
<protein>
    <submittedName>
        <fullName evidence="1">Uncharacterized protein</fullName>
    </submittedName>
</protein>